<reference evidence="1" key="1">
    <citation type="submission" date="2019-09" db="EMBL/GenBank/DDBJ databases">
        <authorList>
            <person name="Needham M D."/>
        </authorList>
    </citation>
    <scope>NUCLEOTIDE SEQUENCE</scope>
</reference>
<accession>A0A5E8CKP8</accession>
<name>A0A5E8CKP8_9ZZZZ</name>
<gene>
    <name evidence="1" type="ORF">CPAV1605_57</name>
</gene>
<evidence type="ECO:0000313" key="1">
    <source>
        <dbReference type="EMBL" id="VVU94335.1"/>
    </source>
</evidence>
<sequence>MQKNEKPDALIEEFWYGLKTSMQNFYKNTKNNAGKKQVEDWSRELNKLQEDQNYDEIEYKVREYIALFALHPLKECNSYHMGILFTNIKRWNRISNKFQFKPAKLKDNSILSITRIYMLIDIYKSITTMNLNVLQLLFQDPNNLFEPTYSLLIDFSVKYNKPSVLEKLGDYIGFETLNKIMREKYDLDIGNSKISYKKIIKSIYSIYNLN</sequence>
<proteinExistence type="predicted"/>
<protein>
    <submittedName>
        <fullName evidence="1">Uncharacterized protein</fullName>
    </submittedName>
</protein>
<organism evidence="1">
    <name type="scientific">seawater metagenome</name>
    <dbReference type="NCBI Taxonomy" id="1561972"/>
    <lineage>
        <taxon>unclassified sequences</taxon>
        <taxon>metagenomes</taxon>
        <taxon>ecological metagenomes</taxon>
    </lineage>
</organism>
<dbReference type="EMBL" id="CABVLZ010000001">
    <property type="protein sequence ID" value="VVU94335.1"/>
    <property type="molecule type" value="Genomic_DNA"/>
</dbReference>
<dbReference type="AlphaFoldDB" id="A0A5E8CKP8"/>